<evidence type="ECO:0000256" key="2">
    <source>
        <dbReference type="ARBA" id="ARBA00022606"/>
    </source>
</evidence>
<keyword evidence="1" id="KW-0600">Photoreceptor protein</keyword>
<comment type="caution">
    <text evidence="7">The sequence shown here is derived from an EMBL/GenBank/DDBJ whole genome shotgun (WGS) entry which is preliminary data.</text>
</comment>
<feature type="domain" description="Phytochrome chromophore attachment site" evidence="5">
    <location>
        <begin position="138"/>
        <end position="292"/>
    </location>
</feature>
<name>A0A3A1YST9_9BURK</name>
<keyword evidence="2" id="KW-0716">Sensory transduction</keyword>
<keyword evidence="3" id="KW-0157">Chromophore</keyword>
<dbReference type="FunFam" id="3.30.70.270:FF:000001">
    <property type="entry name" value="Diguanylate cyclase domain protein"/>
    <property type="match status" value="1"/>
</dbReference>
<proteinExistence type="predicted"/>
<dbReference type="GO" id="GO:0009584">
    <property type="term" value="P:detection of visible light"/>
    <property type="evidence" value="ECO:0007669"/>
    <property type="project" value="InterPro"/>
</dbReference>
<dbReference type="Pfam" id="PF00360">
    <property type="entry name" value="PHY"/>
    <property type="match status" value="1"/>
</dbReference>
<dbReference type="GO" id="GO:0009881">
    <property type="term" value="F:photoreceptor activity"/>
    <property type="evidence" value="ECO:0007669"/>
    <property type="project" value="UniProtKB-KW"/>
</dbReference>
<dbReference type="InterPro" id="IPR029787">
    <property type="entry name" value="Nucleotide_cyclase"/>
</dbReference>
<dbReference type="Gene3D" id="3.30.70.270">
    <property type="match status" value="1"/>
</dbReference>
<dbReference type="SUPFAM" id="SSF55785">
    <property type="entry name" value="PYP-like sensor domain (PAS domain)"/>
    <property type="match status" value="1"/>
</dbReference>
<dbReference type="EMBL" id="NQYH01000004">
    <property type="protein sequence ID" value="RIY41303.1"/>
    <property type="molecule type" value="Genomic_DNA"/>
</dbReference>
<dbReference type="CDD" id="cd01949">
    <property type="entry name" value="GGDEF"/>
    <property type="match status" value="1"/>
</dbReference>
<dbReference type="PROSITE" id="PS50046">
    <property type="entry name" value="PHYTOCHROME_2"/>
    <property type="match status" value="1"/>
</dbReference>
<dbReference type="Gene3D" id="3.30.450.20">
    <property type="entry name" value="PAS domain"/>
    <property type="match status" value="1"/>
</dbReference>
<feature type="domain" description="GGDEF" evidence="6">
    <location>
        <begin position="527"/>
        <end position="661"/>
    </location>
</feature>
<dbReference type="PRINTS" id="PR01033">
    <property type="entry name" value="PHYTOCHROME"/>
</dbReference>
<sequence>MTPIYFSDCLTAQLEFLGKTQDHGTLLVADENDVIVAVAENAGDWLGQNAKEMLGRPWMALFPQIHPPSSLSSFEAIGLSGIHLHPVRINSRSLIMARHRTGDHVVVEFEAESETNAFGRDRGAILAACLSQIGRTDSEQAAAECLMRFIAMVTGFDRVMLLQFLPNWHGKVIAETLKPGISGYLNHHFPANDIPENARRLYTRKLQRLIADAHAETIHILSTRPEPVDLTYAELRAVHPVHIQYMKNMNVTTSFSVSVVVGDNLWGLIPCHNLKGKRLSFADRQLCEHLSRIAGLHMSGLAQLRHAKERHTHLLMRRQLRQDIQTNGANGPTFQRQLQQIRETFIADGAWMRYQERDFFDGAVPNAQTRTTLLKWLATQSPEPVIARHELDDELKENEELRKTASGLLRIELNRNEFLILMRKEQSAQMEWAGVPQETAHPNDPKAALTPRTSFETWRQLVQGIATPWAASELESALRLRTSLNEVFEFLELEQQSLTDALTGLGNRNQLNRTLSGVITQYEQTGGRMAAVMIDLDDFKPVNDQYGHSIGDEVLIKLAQRMKALLRETDVLVRLGGDEFAIVLTRVRAVGDPERLADRLLNSISEPVLLDNGEQVRLTASIGAALYPDHARTAADLLHRADLAMYAVKRRNRCGFELYDRTVSYTASRNTPETPH</sequence>
<organism evidence="7 8">
    <name type="scientific">Neopusillimonas maritima</name>
    <dbReference type="NCBI Taxonomy" id="2026239"/>
    <lineage>
        <taxon>Bacteria</taxon>
        <taxon>Pseudomonadati</taxon>
        <taxon>Pseudomonadota</taxon>
        <taxon>Betaproteobacteria</taxon>
        <taxon>Burkholderiales</taxon>
        <taxon>Alcaligenaceae</taxon>
        <taxon>Neopusillimonas</taxon>
    </lineage>
</organism>
<protein>
    <recommendedName>
        <fullName evidence="9">Diguanylate cyclase</fullName>
    </recommendedName>
</protein>
<gene>
    <name evidence="7" type="ORF">CJP73_07175</name>
</gene>
<dbReference type="GO" id="GO:0003824">
    <property type="term" value="F:catalytic activity"/>
    <property type="evidence" value="ECO:0007669"/>
    <property type="project" value="UniProtKB-ARBA"/>
</dbReference>
<evidence type="ECO:0000313" key="7">
    <source>
        <dbReference type="EMBL" id="RIY41303.1"/>
    </source>
</evidence>
<dbReference type="InterPro" id="IPR013515">
    <property type="entry name" value="Phytochrome_cen-reg"/>
</dbReference>
<dbReference type="Gene3D" id="3.30.450.40">
    <property type="match status" value="1"/>
</dbReference>
<dbReference type="Proteomes" id="UP000266206">
    <property type="component" value="Unassembled WGS sequence"/>
</dbReference>
<evidence type="ECO:0000256" key="1">
    <source>
        <dbReference type="ARBA" id="ARBA00022543"/>
    </source>
</evidence>
<dbReference type="InterPro" id="IPR052163">
    <property type="entry name" value="DGC-Regulatory_Protein"/>
</dbReference>
<dbReference type="SUPFAM" id="SSF55781">
    <property type="entry name" value="GAF domain-like"/>
    <property type="match status" value="2"/>
</dbReference>
<dbReference type="OrthoDB" id="9808408at2"/>
<dbReference type="InterPro" id="IPR029016">
    <property type="entry name" value="GAF-like_dom_sf"/>
</dbReference>
<evidence type="ECO:0000259" key="6">
    <source>
        <dbReference type="PROSITE" id="PS50887"/>
    </source>
</evidence>
<evidence type="ECO:0000256" key="3">
    <source>
        <dbReference type="ARBA" id="ARBA00022991"/>
    </source>
</evidence>
<dbReference type="AlphaFoldDB" id="A0A3A1YST9"/>
<dbReference type="PANTHER" id="PTHR46663">
    <property type="entry name" value="DIGUANYLATE CYCLASE DGCT-RELATED"/>
    <property type="match status" value="1"/>
</dbReference>
<evidence type="ECO:0008006" key="9">
    <source>
        <dbReference type="Google" id="ProtNLM"/>
    </source>
</evidence>
<dbReference type="Pfam" id="PF08446">
    <property type="entry name" value="PAS_2"/>
    <property type="match status" value="1"/>
</dbReference>
<dbReference type="InterPro" id="IPR001294">
    <property type="entry name" value="Phytochrome"/>
</dbReference>
<dbReference type="RefSeq" id="WP_119515934.1">
    <property type="nucleotide sequence ID" value="NZ_NQYH01000004.1"/>
</dbReference>
<dbReference type="InterPro" id="IPR043150">
    <property type="entry name" value="Phytochrome_PHY_sf"/>
</dbReference>
<accession>A0A3A1YST9</accession>
<dbReference type="InterPro" id="IPR035965">
    <property type="entry name" value="PAS-like_dom_sf"/>
</dbReference>
<evidence type="ECO:0000256" key="4">
    <source>
        <dbReference type="ARBA" id="ARBA00023170"/>
    </source>
</evidence>
<dbReference type="Gene3D" id="3.30.450.270">
    <property type="match status" value="1"/>
</dbReference>
<dbReference type="InterPro" id="IPR000160">
    <property type="entry name" value="GGDEF_dom"/>
</dbReference>
<dbReference type="PANTHER" id="PTHR46663:SF2">
    <property type="entry name" value="GGDEF DOMAIN-CONTAINING PROTEIN"/>
    <property type="match status" value="1"/>
</dbReference>
<dbReference type="SMART" id="SM00267">
    <property type="entry name" value="GGDEF"/>
    <property type="match status" value="1"/>
</dbReference>
<dbReference type="InterPro" id="IPR016132">
    <property type="entry name" value="Phyto_chromo_attachment"/>
</dbReference>
<dbReference type="InterPro" id="IPR003018">
    <property type="entry name" value="GAF"/>
</dbReference>
<dbReference type="SUPFAM" id="SSF55073">
    <property type="entry name" value="Nucleotide cyclase"/>
    <property type="match status" value="1"/>
</dbReference>
<dbReference type="PROSITE" id="PS50887">
    <property type="entry name" value="GGDEF"/>
    <property type="match status" value="1"/>
</dbReference>
<dbReference type="InterPro" id="IPR043128">
    <property type="entry name" value="Rev_trsase/Diguanyl_cyclase"/>
</dbReference>
<dbReference type="InterPro" id="IPR013654">
    <property type="entry name" value="PAS_2"/>
</dbReference>
<keyword evidence="4" id="KW-0675">Receptor</keyword>
<dbReference type="Pfam" id="PF00990">
    <property type="entry name" value="GGDEF"/>
    <property type="match status" value="1"/>
</dbReference>
<evidence type="ECO:0000259" key="5">
    <source>
        <dbReference type="PROSITE" id="PS50046"/>
    </source>
</evidence>
<evidence type="ECO:0000313" key="8">
    <source>
        <dbReference type="Proteomes" id="UP000266206"/>
    </source>
</evidence>
<dbReference type="NCBIfam" id="TIGR00254">
    <property type="entry name" value="GGDEF"/>
    <property type="match status" value="1"/>
</dbReference>
<reference evidence="7 8" key="1">
    <citation type="submission" date="2017-08" db="EMBL/GenBank/DDBJ databases">
        <title>Pusillimonas indicus sp. nov., a member of the family Alcaligenaceae isolated from surface seawater.</title>
        <authorList>
            <person name="Li J."/>
        </authorList>
    </citation>
    <scope>NUCLEOTIDE SEQUENCE [LARGE SCALE GENOMIC DNA]</scope>
    <source>
        <strain evidence="7 8">L52-1-41</strain>
    </source>
</reference>
<dbReference type="GO" id="GO:0006355">
    <property type="term" value="P:regulation of DNA-templated transcription"/>
    <property type="evidence" value="ECO:0007669"/>
    <property type="project" value="InterPro"/>
</dbReference>
<dbReference type="Pfam" id="PF01590">
    <property type="entry name" value="GAF"/>
    <property type="match status" value="1"/>
</dbReference>